<keyword evidence="4 14" id="KW-0808">Transferase</keyword>
<dbReference type="GO" id="GO:0000155">
    <property type="term" value="F:phosphorelay sensor kinase activity"/>
    <property type="evidence" value="ECO:0007669"/>
    <property type="project" value="InterPro"/>
</dbReference>
<dbReference type="PROSITE" id="PS50112">
    <property type="entry name" value="PAS"/>
    <property type="match status" value="1"/>
</dbReference>
<dbReference type="Pfam" id="PF02518">
    <property type="entry name" value="HATPase_c"/>
    <property type="match status" value="1"/>
</dbReference>
<keyword evidence="5" id="KW-0547">Nucleotide-binding</keyword>
<evidence type="ECO:0000256" key="5">
    <source>
        <dbReference type="ARBA" id="ARBA00022741"/>
    </source>
</evidence>
<dbReference type="SUPFAM" id="SSF47384">
    <property type="entry name" value="Homodimeric domain of signal transducing histidine kinase"/>
    <property type="match status" value="1"/>
</dbReference>
<dbReference type="PROSITE" id="PS50113">
    <property type="entry name" value="PAC"/>
    <property type="match status" value="1"/>
</dbReference>
<dbReference type="SUPFAM" id="SSF55874">
    <property type="entry name" value="ATPase domain of HSP90 chaperone/DNA topoisomerase II/histidine kinase"/>
    <property type="match status" value="1"/>
</dbReference>
<feature type="coiled-coil region" evidence="9">
    <location>
        <begin position="140"/>
        <end position="174"/>
    </location>
</feature>
<dbReference type="PANTHER" id="PTHR43065">
    <property type="entry name" value="SENSOR HISTIDINE KINASE"/>
    <property type="match status" value="1"/>
</dbReference>
<evidence type="ECO:0000259" key="13">
    <source>
        <dbReference type="PROSITE" id="PS50113"/>
    </source>
</evidence>
<dbReference type="CDD" id="cd00075">
    <property type="entry name" value="HATPase"/>
    <property type="match status" value="1"/>
</dbReference>
<dbReference type="OrthoDB" id="9764438at2"/>
<evidence type="ECO:0000256" key="8">
    <source>
        <dbReference type="ARBA" id="ARBA00023012"/>
    </source>
</evidence>
<keyword evidence="9" id="KW-0175">Coiled coil</keyword>
<dbReference type="CDD" id="cd00130">
    <property type="entry name" value="PAS"/>
    <property type="match status" value="1"/>
</dbReference>
<dbReference type="NCBIfam" id="TIGR00229">
    <property type="entry name" value="sensory_box"/>
    <property type="match status" value="1"/>
</dbReference>
<keyword evidence="8" id="KW-0902">Two-component regulatory system</keyword>
<dbReference type="PROSITE" id="PS50109">
    <property type="entry name" value="HIS_KIN"/>
    <property type="match status" value="1"/>
</dbReference>
<dbReference type="InterPro" id="IPR035965">
    <property type="entry name" value="PAS-like_dom_sf"/>
</dbReference>
<dbReference type="PANTHER" id="PTHR43065:SF10">
    <property type="entry name" value="PEROXIDE STRESS-ACTIVATED HISTIDINE KINASE MAK3"/>
    <property type="match status" value="1"/>
</dbReference>
<dbReference type="InterPro" id="IPR004358">
    <property type="entry name" value="Sig_transdc_His_kin-like_C"/>
</dbReference>
<proteinExistence type="predicted"/>
<dbReference type="AlphaFoldDB" id="A0A5C5Y0H2"/>
<dbReference type="Gene3D" id="3.30.450.20">
    <property type="entry name" value="PAS domain"/>
    <property type="match status" value="1"/>
</dbReference>
<dbReference type="Gene3D" id="3.30.565.10">
    <property type="entry name" value="Histidine kinase-like ATPase, C-terminal domain"/>
    <property type="match status" value="1"/>
</dbReference>
<dbReference type="SMART" id="SM00388">
    <property type="entry name" value="HisKA"/>
    <property type="match status" value="1"/>
</dbReference>
<comment type="catalytic activity">
    <reaction evidence="1">
        <text>ATP + protein L-histidine = ADP + protein N-phospho-L-histidine.</text>
        <dbReference type="EC" id="2.7.13.3"/>
    </reaction>
</comment>
<dbReference type="Pfam" id="PF08447">
    <property type="entry name" value="PAS_3"/>
    <property type="match status" value="1"/>
</dbReference>
<dbReference type="InterPro" id="IPR003594">
    <property type="entry name" value="HATPase_dom"/>
</dbReference>
<dbReference type="InterPro" id="IPR000014">
    <property type="entry name" value="PAS"/>
</dbReference>
<dbReference type="Pfam" id="PF00512">
    <property type="entry name" value="HisKA"/>
    <property type="match status" value="1"/>
</dbReference>
<feature type="region of interest" description="Disordered" evidence="10">
    <location>
        <begin position="1"/>
        <end position="21"/>
    </location>
</feature>
<dbReference type="SMART" id="SM00086">
    <property type="entry name" value="PAC"/>
    <property type="match status" value="1"/>
</dbReference>
<dbReference type="EC" id="2.7.13.3" evidence="2"/>
<dbReference type="GO" id="GO:0005524">
    <property type="term" value="F:ATP binding"/>
    <property type="evidence" value="ECO:0007669"/>
    <property type="project" value="UniProtKB-KW"/>
</dbReference>
<dbReference type="RefSeq" id="WP_146438471.1">
    <property type="nucleotide sequence ID" value="NZ_SJPL01000001.1"/>
</dbReference>
<evidence type="ECO:0000256" key="6">
    <source>
        <dbReference type="ARBA" id="ARBA00022777"/>
    </source>
</evidence>
<evidence type="ECO:0000256" key="4">
    <source>
        <dbReference type="ARBA" id="ARBA00022679"/>
    </source>
</evidence>
<dbReference type="EMBL" id="SJPL01000001">
    <property type="protein sequence ID" value="TWT68710.1"/>
    <property type="molecule type" value="Genomic_DNA"/>
</dbReference>
<evidence type="ECO:0000313" key="15">
    <source>
        <dbReference type="Proteomes" id="UP000317238"/>
    </source>
</evidence>
<dbReference type="InterPro" id="IPR000700">
    <property type="entry name" value="PAS-assoc_C"/>
</dbReference>
<comment type="caution">
    <text evidence="14">The sequence shown here is derived from an EMBL/GenBank/DDBJ whole genome shotgun (WGS) entry which is preliminary data.</text>
</comment>
<dbReference type="InterPro" id="IPR036097">
    <property type="entry name" value="HisK_dim/P_sf"/>
</dbReference>
<dbReference type="InterPro" id="IPR013655">
    <property type="entry name" value="PAS_fold_3"/>
</dbReference>
<name>A0A5C5Y0H2_9PLAN</name>
<evidence type="ECO:0000313" key="14">
    <source>
        <dbReference type="EMBL" id="TWT68710.1"/>
    </source>
</evidence>
<dbReference type="PRINTS" id="PR00344">
    <property type="entry name" value="BCTRLSENSOR"/>
</dbReference>
<keyword evidence="15" id="KW-1185">Reference proteome</keyword>
<dbReference type="InterPro" id="IPR036890">
    <property type="entry name" value="HATPase_C_sf"/>
</dbReference>
<feature type="compositionally biased region" description="Polar residues" evidence="10">
    <location>
        <begin position="1"/>
        <end position="12"/>
    </location>
</feature>
<feature type="domain" description="PAS" evidence="12">
    <location>
        <begin position="22"/>
        <end position="94"/>
    </location>
</feature>
<dbReference type="Gene3D" id="1.10.287.130">
    <property type="match status" value="1"/>
</dbReference>
<dbReference type="SUPFAM" id="SSF55785">
    <property type="entry name" value="PYP-like sensor domain (PAS domain)"/>
    <property type="match status" value="1"/>
</dbReference>
<evidence type="ECO:0000256" key="2">
    <source>
        <dbReference type="ARBA" id="ARBA00012438"/>
    </source>
</evidence>
<protein>
    <recommendedName>
        <fullName evidence="2">histidine kinase</fullName>
        <ecNumber evidence="2">2.7.13.3</ecNumber>
    </recommendedName>
</protein>
<dbReference type="InterPro" id="IPR003661">
    <property type="entry name" value="HisK_dim/P_dom"/>
</dbReference>
<evidence type="ECO:0000256" key="1">
    <source>
        <dbReference type="ARBA" id="ARBA00000085"/>
    </source>
</evidence>
<evidence type="ECO:0000256" key="3">
    <source>
        <dbReference type="ARBA" id="ARBA00022553"/>
    </source>
</evidence>
<gene>
    <name evidence="14" type="primary">kinA</name>
    <name evidence="14" type="ORF">Pan14r_09570</name>
</gene>
<keyword evidence="6 14" id="KW-0418">Kinase</keyword>
<dbReference type="CDD" id="cd00082">
    <property type="entry name" value="HisKA"/>
    <property type="match status" value="1"/>
</dbReference>
<reference evidence="14 15" key="1">
    <citation type="submission" date="2019-02" db="EMBL/GenBank/DDBJ databases">
        <title>Deep-cultivation of Planctomycetes and their phenomic and genomic characterization uncovers novel biology.</title>
        <authorList>
            <person name="Wiegand S."/>
            <person name="Jogler M."/>
            <person name="Boedeker C."/>
            <person name="Pinto D."/>
            <person name="Vollmers J."/>
            <person name="Rivas-Marin E."/>
            <person name="Kohn T."/>
            <person name="Peeters S.H."/>
            <person name="Heuer A."/>
            <person name="Rast P."/>
            <person name="Oberbeckmann S."/>
            <person name="Bunk B."/>
            <person name="Jeske O."/>
            <person name="Meyerdierks A."/>
            <person name="Storesund J.E."/>
            <person name="Kallscheuer N."/>
            <person name="Luecker S."/>
            <person name="Lage O.M."/>
            <person name="Pohl T."/>
            <person name="Merkel B.J."/>
            <person name="Hornburger P."/>
            <person name="Mueller R.-W."/>
            <person name="Bruemmer F."/>
            <person name="Labrenz M."/>
            <person name="Spormann A.M."/>
            <person name="Op Den Camp H."/>
            <person name="Overmann J."/>
            <person name="Amann R."/>
            <person name="Jetten M.S.M."/>
            <person name="Mascher T."/>
            <person name="Medema M.H."/>
            <person name="Devos D.P."/>
            <person name="Kaster A.-K."/>
            <person name="Ovreas L."/>
            <person name="Rohde M."/>
            <person name="Galperin M.Y."/>
            <person name="Jogler C."/>
        </authorList>
    </citation>
    <scope>NUCLEOTIDE SEQUENCE [LARGE SCALE GENOMIC DNA]</scope>
    <source>
        <strain evidence="14 15">Pan14r</strain>
    </source>
</reference>
<evidence type="ECO:0000259" key="11">
    <source>
        <dbReference type="PROSITE" id="PS50109"/>
    </source>
</evidence>
<dbReference type="SMART" id="SM00091">
    <property type="entry name" value="PAS"/>
    <property type="match status" value="1"/>
</dbReference>
<keyword evidence="3" id="KW-0597">Phosphoprotein</keyword>
<evidence type="ECO:0000256" key="9">
    <source>
        <dbReference type="SAM" id="Coils"/>
    </source>
</evidence>
<sequence length="405" mass="45497">MNASSRSASQKTVPPKPGQPIAPEYFRAIAEGTVDWEIWFSTAGDLLWLNDAVRRFTGYTPRECSAMDAFPLPLIVEEDRQRMAAHLRNAVAGSTENNVEFRVAHRDGSTPWMAMSWQPLRDEDGQSLGFRVSVRDVTEIHALREKLRLQNEHLEQLVQERTAKIAQLEEHRLKMEKLAAIGELAAGVAHEINNPLAGIRNAFALLKRHLPDTVKHYDKLSLIDDEIERISSITHQMHRLYRPSEQSASTFSIHETRRHVESLTLPTSRKHGVVVQWHFEPLPSRGTLGNDQIRLRRGELKQVLINLIHNAIQASERGQEVHVSVQPHGERFRMVVSDSGSGIPEELIDRIFDPFVSTKVAKVGQGMGLGLSVTRGLVEGMRGDIRAESQVGQGAVFTVDLPRTL</sequence>
<accession>A0A5C5Y0H2</accession>
<evidence type="ECO:0000256" key="7">
    <source>
        <dbReference type="ARBA" id="ARBA00022840"/>
    </source>
</evidence>
<organism evidence="14 15">
    <name type="scientific">Crateriforma conspicua</name>
    <dbReference type="NCBI Taxonomy" id="2527996"/>
    <lineage>
        <taxon>Bacteria</taxon>
        <taxon>Pseudomonadati</taxon>
        <taxon>Planctomycetota</taxon>
        <taxon>Planctomycetia</taxon>
        <taxon>Planctomycetales</taxon>
        <taxon>Planctomycetaceae</taxon>
        <taxon>Crateriforma</taxon>
    </lineage>
</organism>
<keyword evidence="7" id="KW-0067">ATP-binding</keyword>
<evidence type="ECO:0000256" key="10">
    <source>
        <dbReference type="SAM" id="MobiDB-lite"/>
    </source>
</evidence>
<dbReference type="InterPro" id="IPR005467">
    <property type="entry name" value="His_kinase_dom"/>
</dbReference>
<dbReference type="Proteomes" id="UP000317238">
    <property type="component" value="Unassembled WGS sequence"/>
</dbReference>
<dbReference type="SMART" id="SM00387">
    <property type="entry name" value="HATPase_c"/>
    <property type="match status" value="1"/>
</dbReference>
<feature type="domain" description="PAC" evidence="13">
    <location>
        <begin position="97"/>
        <end position="149"/>
    </location>
</feature>
<dbReference type="InterPro" id="IPR001610">
    <property type="entry name" value="PAC"/>
</dbReference>
<evidence type="ECO:0000259" key="12">
    <source>
        <dbReference type="PROSITE" id="PS50112"/>
    </source>
</evidence>
<feature type="domain" description="Histidine kinase" evidence="11">
    <location>
        <begin position="187"/>
        <end position="405"/>
    </location>
</feature>